<dbReference type="EMBL" id="KN819345">
    <property type="protein sequence ID" value="KIJ14115.1"/>
    <property type="molecule type" value="Genomic_DNA"/>
</dbReference>
<keyword evidence="3" id="KW-1185">Reference proteome</keyword>
<feature type="region of interest" description="Disordered" evidence="1">
    <location>
        <begin position="88"/>
        <end position="164"/>
    </location>
</feature>
<evidence type="ECO:0000313" key="3">
    <source>
        <dbReference type="Proteomes" id="UP000053647"/>
    </source>
</evidence>
<evidence type="ECO:0000256" key="1">
    <source>
        <dbReference type="SAM" id="MobiDB-lite"/>
    </source>
</evidence>
<dbReference type="InterPro" id="IPR041078">
    <property type="entry name" value="Plavaka"/>
</dbReference>
<feature type="compositionally biased region" description="Acidic residues" evidence="1">
    <location>
        <begin position="135"/>
        <end position="152"/>
    </location>
</feature>
<dbReference type="Proteomes" id="UP000053647">
    <property type="component" value="Unassembled WGS sequence"/>
</dbReference>
<accession>A0A0C9TEV0</accession>
<reference evidence="2 3" key="1">
    <citation type="submission" date="2014-06" db="EMBL/GenBank/DDBJ databases">
        <authorList>
            <consortium name="DOE Joint Genome Institute"/>
            <person name="Kuo A."/>
            <person name="Kohler A."/>
            <person name="Nagy L.G."/>
            <person name="Floudas D."/>
            <person name="Copeland A."/>
            <person name="Barry K.W."/>
            <person name="Cichocki N."/>
            <person name="Veneault-Fourrey C."/>
            <person name="LaButti K."/>
            <person name="Lindquist E.A."/>
            <person name="Lipzen A."/>
            <person name="Lundell T."/>
            <person name="Morin E."/>
            <person name="Murat C."/>
            <person name="Sun H."/>
            <person name="Tunlid A."/>
            <person name="Henrissat B."/>
            <person name="Grigoriev I.V."/>
            <person name="Hibbett D.S."/>
            <person name="Martin F."/>
            <person name="Nordberg H.P."/>
            <person name="Cantor M.N."/>
            <person name="Hua S.X."/>
        </authorList>
    </citation>
    <scope>NUCLEOTIDE SEQUENCE [LARGE SCALE GENOMIC DNA]</scope>
    <source>
        <strain evidence="2 3">ATCC 200175</strain>
    </source>
</reference>
<feature type="compositionally biased region" description="Acidic residues" evidence="1">
    <location>
        <begin position="102"/>
        <end position="121"/>
    </location>
</feature>
<dbReference type="OrthoDB" id="3245051at2759"/>
<gene>
    <name evidence="2" type="ORF">PAXINDRAFT_13028</name>
</gene>
<name>A0A0C9TEV0_PAXIN</name>
<organism evidence="2 3">
    <name type="scientific">Paxillus involutus ATCC 200175</name>
    <dbReference type="NCBI Taxonomy" id="664439"/>
    <lineage>
        <taxon>Eukaryota</taxon>
        <taxon>Fungi</taxon>
        <taxon>Dikarya</taxon>
        <taxon>Basidiomycota</taxon>
        <taxon>Agaricomycotina</taxon>
        <taxon>Agaricomycetes</taxon>
        <taxon>Agaricomycetidae</taxon>
        <taxon>Boletales</taxon>
        <taxon>Paxilineae</taxon>
        <taxon>Paxillaceae</taxon>
        <taxon>Paxillus</taxon>
    </lineage>
</organism>
<proteinExistence type="predicted"/>
<dbReference type="Pfam" id="PF18759">
    <property type="entry name" value="Plavaka"/>
    <property type="match status" value="1"/>
</dbReference>
<sequence>MPVCQGCQKSFTLAGHSRHLAQTANPICTVIYAALQNCLPCVDEIEGDASNGALLFEDPGPGGASGNLFSDGDEPVLFKGDFFGSYEDGPDGFPWPESENGINEDDEFEEEGDAESEGELAELERGWEPPVPDIQEADSEADGAHDLDEDEECHSASATSTTYQSIRQEAEGPLQKGPYVARFPVPTAGQPITFSVQNGAHTQFEPYENFFKEDLTNAYAPFESSMEWEFARWAKLCGPSSTAVSDLLEIEGVHKCLGLSFKNSQELNKIIDTRLPTQRPRFERKEVIVAGEVLDFYMRNILECAAALYGDPQFSNDLIFLPERHYADEHQMQRLYHDLHTGKWWWQTQKIIEEQTPGATLVPILLSTDKTQITLFRNKAAYPIYMTIANLPKEIRRKPSRGAQILVGYLPTSKLEHITNKSARRRTLTNIFHMCMRELLQPLKDAGLHGVSMRSGDGVLRRTHPLVACYIGDYPEQLLVTGVKTGEYPGCDVPRGELGNADITFKFRDLKNILDALPLVDDQPTNFTKACANAGIKPIYHPFWEDQPLAYGDAEIDARCKCLPPNHNIQVFMKGISGLNRVSGTEHDQICRFLLGVVIDIRLPGGASPTRLVCAVRGLLDFLYLAQYPCHSDETLSILDDALNRFHANKSIFTDLGIRSAFELPKLHSLRHYIYMIQRFGTTDNYSTEYTERLHIDLAKDAYRATNHKDEYVQMTAWLHQENPPSRISRKCLKFQDFMDFHDIADNIQ</sequence>
<dbReference type="AlphaFoldDB" id="A0A0C9TEV0"/>
<dbReference type="HOGENOM" id="CLU_006344_4_3_1"/>
<reference evidence="3" key="2">
    <citation type="submission" date="2015-01" db="EMBL/GenBank/DDBJ databases">
        <title>Evolutionary Origins and Diversification of the Mycorrhizal Mutualists.</title>
        <authorList>
            <consortium name="DOE Joint Genome Institute"/>
            <consortium name="Mycorrhizal Genomics Consortium"/>
            <person name="Kohler A."/>
            <person name="Kuo A."/>
            <person name="Nagy L.G."/>
            <person name="Floudas D."/>
            <person name="Copeland A."/>
            <person name="Barry K.W."/>
            <person name="Cichocki N."/>
            <person name="Veneault-Fourrey C."/>
            <person name="LaButti K."/>
            <person name="Lindquist E.A."/>
            <person name="Lipzen A."/>
            <person name="Lundell T."/>
            <person name="Morin E."/>
            <person name="Murat C."/>
            <person name="Riley R."/>
            <person name="Ohm R."/>
            <person name="Sun H."/>
            <person name="Tunlid A."/>
            <person name="Henrissat B."/>
            <person name="Grigoriev I.V."/>
            <person name="Hibbett D.S."/>
            <person name="Martin F."/>
        </authorList>
    </citation>
    <scope>NUCLEOTIDE SEQUENCE [LARGE SCALE GENOMIC DNA]</scope>
    <source>
        <strain evidence="3">ATCC 200175</strain>
    </source>
</reference>
<evidence type="ECO:0000313" key="2">
    <source>
        <dbReference type="EMBL" id="KIJ14115.1"/>
    </source>
</evidence>
<protein>
    <submittedName>
        <fullName evidence="2">Uncharacterized protein</fullName>
    </submittedName>
</protein>